<keyword evidence="2 6" id="KW-0547">Nucleotide-binding</keyword>
<dbReference type="Pfam" id="PF17855">
    <property type="entry name" value="MCM_lid"/>
    <property type="match status" value="1"/>
</dbReference>
<dbReference type="STRING" id="145388.A0A0D2ML14"/>
<accession>A0A0D2ML14</accession>
<dbReference type="InterPro" id="IPR031327">
    <property type="entry name" value="MCM"/>
</dbReference>
<dbReference type="InterPro" id="IPR003593">
    <property type="entry name" value="AAA+_ATPase"/>
</dbReference>
<dbReference type="FunFam" id="3.40.50.300:FF:000826">
    <property type="entry name" value="Replicative DNA helicase Mcm"/>
    <property type="match status" value="1"/>
</dbReference>
<keyword evidence="9" id="KW-1185">Reference proteome</keyword>
<evidence type="ECO:0000256" key="6">
    <source>
        <dbReference type="RuleBase" id="RU004070"/>
    </source>
</evidence>
<dbReference type="InterPro" id="IPR001208">
    <property type="entry name" value="MCM_dom"/>
</dbReference>
<dbReference type="SUPFAM" id="SSF52540">
    <property type="entry name" value="P-loop containing nucleoside triphosphate hydrolases"/>
    <property type="match status" value="1"/>
</dbReference>
<dbReference type="GeneID" id="25739587"/>
<dbReference type="GO" id="GO:0016887">
    <property type="term" value="F:ATP hydrolysis activity"/>
    <property type="evidence" value="ECO:0007669"/>
    <property type="project" value="RHEA"/>
</dbReference>
<proteinExistence type="inferred from homology"/>
<dbReference type="Pfam" id="PF17207">
    <property type="entry name" value="MCM_OB"/>
    <property type="match status" value="1"/>
</dbReference>
<dbReference type="Proteomes" id="UP000054498">
    <property type="component" value="Unassembled WGS sequence"/>
</dbReference>
<dbReference type="SMART" id="SM00382">
    <property type="entry name" value="AAA"/>
    <property type="match status" value="1"/>
</dbReference>
<dbReference type="GO" id="GO:0006270">
    <property type="term" value="P:DNA replication initiation"/>
    <property type="evidence" value="ECO:0007669"/>
    <property type="project" value="TreeGrafter"/>
</dbReference>
<dbReference type="EC" id="3.6.4.12" evidence="1"/>
<evidence type="ECO:0000256" key="5">
    <source>
        <dbReference type="ARBA" id="ARBA00047995"/>
    </source>
</evidence>
<name>A0A0D2ML14_9CHLO</name>
<comment type="catalytic activity">
    <reaction evidence="5">
        <text>ATP + H2O = ADP + phosphate + H(+)</text>
        <dbReference type="Rhea" id="RHEA:13065"/>
        <dbReference type="ChEBI" id="CHEBI:15377"/>
        <dbReference type="ChEBI" id="CHEBI:15378"/>
        <dbReference type="ChEBI" id="CHEBI:30616"/>
        <dbReference type="ChEBI" id="CHEBI:43474"/>
        <dbReference type="ChEBI" id="CHEBI:456216"/>
        <dbReference type="EC" id="3.6.4.12"/>
    </reaction>
</comment>
<dbReference type="GO" id="GO:0017116">
    <property type="term" value="F:single-stranded DNA helicase activity"/>
    <property type="evidence" value="ECO:0007669"/>
    <property type="project" value="TreeGrafter"/>
</dbReference>
<organism evidence="8 9">
    <name type="scientific">Monoraphidium neglectum</name>
    <dbReference type="NCBI Taxonomy" id="145388"/>
    <lineage>
        <taxon>Eukaryota</taxon>
        <taxon>Viridiplantae</taxon>
        <taxon>Chlorophyta</taxon>
        <taxon>core chlorophytes</taxon>
        <taxon>Chlorophyceae</taxon>
        <taxon>CS clade</taxon>
        <taxon>Sphaeropleales</taxon>
        <taxon>Selenastraceae</taxon>
        <taxon>Monoraphidium</taxon>
    </lineage>
</organism>
<dbReference type="KEGG" id="mng:MNEG_6711"/>
<evidence type="ECO:0000256" key="4">
    <source>
        <dbReference type="ARBA" id="ARBA00023125"/>
    </source>
</evidence>
<evidence type="ECO:0000259" key="7">
    <source>
        <dbReference type="PROSITE" id="PS50051"/>
    </source>
</evidence>
<gene>
    <name evidence="8" type="ORF">MNEG_6711</name>
</gene>
<keyword evidence="3 6" id="KW-0067">ATP-binding</keyword>
<dbReference type="PANTHER" id="PTHR11630:SF26">
    <property type="entry name" value="DNA REPLICATION LICENSING FACTOR MCM7"/>
    <property type="match status" value="1"/>
</dbReference>
<dbReference type="InterPro" id="IPR033762">
    <property type="entry name" value="MCM_OB"/>
</dbReference>
<dbReference type="GO" id="GO:0003697">
    <property type="term" value="F:single-stranded DNA binding"/>
    <property type="evidence" value="ECO:0007669"/>
    <property type="project" value="TreeGrafter"/>
</dbReference>
<reference evidence="8 9" key="1">
    <citation type="journal article" date="2013" name="BMC Genomics">
        <title>Reconstruction of the lipid metabolism for the microalga Monoraphidium neglectum from its genome sequence reveals characteristics suitable for biofuel production.</title>
        <authorList>
            <person name="Bogen C."/>
            <person name="Al-Dilaimi A."/>
            <person name="Albersmeier A."/>
            <person name="Wichmann J."/>
            <person name="Grundmann M."/>
            <person name="Rupp O."/>
            <person name="Lauersen K.J."/>
            <person name="Blifernez-Klassen O."/>
            <person name="Kalinowski J."/>
            <person name="Goesmann A."/>
            <person name="Mussgnug J.H."/>
            <person name="Kruse O."/>
        </authorList>
    </citation>
    <scope>NUCLEOTIDE SEQUENCE [LARGE SCALE GENOMIC DNA]</scope>
    <source>
        <strain evidence="8 9">SAG 48.87</strain>
    </source>
</reference>
<dbReference type="RefSeq" id="XP_013900271.1">
    <property type="nucleotide sequence ID" value="XM_014044817.1"/>
</dbReference>
<dbReference type="PANTHER" id="PTHR11630">
    <property type="entry name" value="DNA REPLICATION LICENSING FACTOR MCM FAMILY MEMBER"/>
    <property type="match status" value="1"/>
</dbReference>
<dbReference type="InterPro" id="IPR012340">
    <property type="entry name" value="NA-bd_OB-fold"/>
</dbReference>
<dbReference type="EMBL" id="KK101337">
    <property type="protein sequence ID" value="KIZ01252.1"/>
    <property type="molecule type" value="Genomic_DNA"/>
</dbReference>
<dbReference type="SMART" id="SM00350">
    <property type="entry name" value="MCM"/>
    <property type="match status" value="1"/>
</dbReference>
<evidence type="ECO:0000313" key="9">
    <source>
        <dbReference type="Proteomes" id="UP000054498"/>
    </source>
</evidence>
<protein>
    <recommendedName>
        <fullName evidence="1">DNA helicase</fullName>
        <ecNumber evidence="1">3.6.4.12</ecNumber>
    </recommendedName>
</protein>
<dbReference type="InterPro" id="IPR018525">
    <property type="entry name" value="MCM_CS"/>
</dbReference>
<sequence>MVNKYMRTLQAIANRECKVLNIRLDDLRDYLSEVDPGRRRLLDDVKENTMRYAGIAAEAADEAMPPPEGLPQADIFDRLLESRSERMEHVRAQTGGSGLVDTATAAVDAAKAGRLPAALTRRYDIYFVPEERIPLTEDEAAAEGTKELTRPQPITKMRSVNAALIGKLVRVKGIVTQVTDVKPLASVITYTDDDGGGELYQEVLGRTFVPIEAQRKSDGSRWVTAPTMQTKGSKFVKFQEARLQESADEVPEGATPRTLGLHLRGEVTRSLKAGDSVVLAGVFLPEPFSGWKAMRAGLLTSTYLEVMHVTQAKAGYADLAITQEQVEAINALGAQGNVFERLAASIAPEIYGMREVKKALLLQMVGGVTRSFPDGMKLRGDIHICLMGDPGVAKSQLLKHVAKVAPRAVYTTGKGSSGVGLTAAVLRNQVTKELVLEGGALVLADRGICCIDEFDKMEEADRTNIHEVMEQQTVSIAKAGITTTLNTRTTILAAANPAFGRWNLKRSPGDNINMPPALLSRFDLMWLLLDKQDLEQDRRLAQHILGVHQGVVAKDEQLGELVSPELLRAYISLARRQSPYVPPELADYVVAHYCALRQRERDEMDGRSYVTPRTLLSILRLAQAVSKLRFDEEVSRSDVDAALALMTSSQASITPDIERRVRDDPISRVYQAVRTHALRTRQAEVTLDTIKQLVAFDREINKDAAIEQCIREYEGIAVWAVTRDATTGAIASVRFPEEDINLAS</sequence>
<evidence type="ECO:0000256" key="2">
    <source>
        <dbReference type="ARBA" id="ARBA00022741"/>
    </source>
</evidence>
<dbReference type="Gene3D" id="3.40.50.300">
    <property type="entry name" value="P-loop containing nucleotide triphosphate hydrolases"/>
    <property type="match status" value="1"/>
</dbReference>
<dbReference type="PROSITE" id="PS00847">
    <property type="entry name" value="MCM_1"/>
    <property type="match status" value="1"/>
</dbReference>
<keyword evidence="4 6" id="KW-0238">DNA-binding</keyword>
<dbReference type="GO" id="GO:0005524">
    <property type="term" value="F:ATP binding"/>
    <property type="evidence" value="ECO:0007669"/>
    <property type="project" value="UniProtKB-KW"/>
</dbReference>
<dbReference type="InterPro" id="IPR041562">
    <property type="entry name" value="MCM_lid"/>
</dbReference>
<feature type="domain" description="MCM C-terminal AAA(+) ATPase" evidence="7">
    <location>
        <begin position="338"/>
        <end position="544"/>
    </location>
</feature>
<dbReference type="PRINTS" id="PR01657">
    <property type="entry name" value="MCMFAMILY"/>
</dbReference>
<dbReference type="Pfam" id="PF00493">
    <property type="entry name" value="MCM"/>
    <property type="match status" value="1"/>
</dbReference>
<dbReference type="SUPFAM" id="SSF50249">
    <property type="entry name" value="Nucleic acid-binding proteins"/>
    <property type="match status" value="1"/>
</dbReference>
<dbReference type="GO" id="GO:0042555">
    <property type="term" value="C:MCM complex"/>
    <property type="evidence" value="ECO:0007669"/>
    <property type="project" value="TreeGrafter"/>
</dbReference>
<dbReference type="OrthoDB" id="3207464at2759"/>
<dbReference type="GO" id="GO:0005634">
    <property type="term" value="C:nucleus"/>
    <property type="evidence" value="ECO:0007669"/>
    <property type="project" value="TreeGrafter"/>
</dbReference>
<evidence type="ECO:0000313" key="8">
    <source>
        <dbReference type="EMBL" id="KIZ01252.1"/>
    </source>
</evidence>
<evidence type="ECO:0000256" key="1">
    <source>
        <dbReference type="ARBA" id="ARBA00012551"/>
    </source>
</evidence>
<dbReference type="InterPro" id="IPR027417">
    <property type="entry name" value="P-loop_NTPase"/>
</dbReference>
<dbReference type="Gene3D" id="2.40.50.140">
    <property type="entry name" value="Nucleic acid-binding proteins"/>
    <property type="match status" value="1"/>
</dbReference>
<dbReference type="GO" id="GO:0006271">
    <property type="term" value="P:DNA strand elongation involved in DNA replication"/>
    <property type="evidence" value="ECO:0007669"/>
    <property type="project" value="TreeGrafter"/>
</dbReference>
<evidence type="ECO:0000256" key="3">
    <source>
        <dbReference type="ARBA" id="ARBA00022840"/>
    </source>
</evidence>
<dbReference type="AlphaFoldDB" id="A0A0D2ML14"/>
<dbReference type="PROSITE" id="PS50051">
    <property type="entry name" value="MCM_2"/>
    <property type="match status" value="1"/>
</dbReference>
<comment type="similarity">
    <text evidence="6">Belongs to the MCM family.</text>
</comment>
<dbReference type="GO" id="GO:0000727">
    <property type="term" value="P:double-strand break repair via break-induced replication"/>
    <property type="evidence" value="ECO:0007669"/>
    <property type="project" value="TreeGrafter"/>
</dbReference>